<keyword evidence="5" id="KW-0830">Ubiquinone</keyword>
<evidence type="ECO:0000256" key="2">
    <source>
        <dbReference type="ARBA" id="ARBA00022692"/>
    </source>
</evidence>
<dbReference type="EMBL" id="SSOD01000004">
    <property type="protein sequence ID" value="THF62571.1"/>
    <property type="molecule type" value="Genomic_DNA"/>
</dbReference>
<dbReference type="OrthoDB" id="9768329at2"/>
<comment type="function">
    <text evidence="5">NDH-1 shuttles electrons from NADH, via FMN and iron-sulfur (Fe-S) centers, to quinones in the respiratory chain. The immediate electron acceptor for the enzyme in this species is believed to be ubiquinone. Couples the redox reaction to proton translocation (for every two electrons transferred, four hydrogen ions are translocated across the cytoplasmic membrane), and thus conserves the redox energy in a proton gradient.</text>
</comment>
<dbReference type="NCBIfam" id="NF004442">
    <property type="entry name" value="PRK05777.1-5"/>
    <property type="match status" value="1"/>
</dbReference>
<evidence type="ECO:0000256" key="3">
    <source>
        <dbReference type="ARBA" id="ARBA00022989"/>
    </source>
</evidence>
<comment type="similarity">
    <text evidence="5">Belongs to the complex I subunit 2 family.</text>
</comment>
<accession>A0A4S4ARW3</accession>
<feature type="transmembrane region" description="Helical" evidence="5">
    <location>
        <begin position="108"/>
        <end position="125"/>
    </location>
</feature>
<protein>
    <recommendedName>
        <fullName evidence="5">NADH-quinone oxidoreductase subunit N</fullName>
        <ecNumber evidence="5">7.1.1.-</ecNumber>
    </recommendedName>
    <alternativeName>
        <fullName evidence="5">NADH dehydrogenase I subunit N</fullName>
    </alternativeName>
    <alternativeName>
        <fullName evidence="5">NDH-1 subunit N</fullName>
    </alternativeName>
</protein>
<comment type="catalytic activity">
    <reaction evidence="5">
        <text>a quinone + NADH + 5 H(+)(in) = a quinol + NAD(+) + 4 H(+)(out)</text>
        <dbReference type="Rhea" id="RHEA:57888"/>
        <dbReference type="ChEBI" id="CHEBI:15378"/>
        <dbReference type="ChEBI" id="CHEBI:24646"/>
        <dbReference type="ChEBI" id="CHEBI:57540"/>
        <dbReference type="ChEBI" id="CHEBI:57945"/>
        <dbReference type="ChEBI" id="CHEBI:132124"/>
    </reaction>
</comment>
<feature type="transmembrane region" description="Helical" evidence="5">
    <location>
        <begin position="204"/>
        <end position="229"/>
    </location>
</feature>
<evidence type="ECO:0000256" key="6">
    <source>
        <dbReference type="RuleBase" id="RU000320"/>
    </source>
</evidence>
<dbReference type="HAMAP" id="MF_00445">
    <property type="entry name" value="NDH1_NuoN_1"/>
    <property type="match status" value="1"/>
</dbReference>
<dbReference type="GO" id="GO:0008137">
    <property type="term" value="F:NADH dehydrogenase (ubiquinone) activity"/>
    <property type="evidence" value="ECO:0007669"/>
    <property type="project" value="InterPro"/>
</dbReference>
<dbReference type="GO" id="GO:0042773">
    <property type="term" value="P:ATP synthesis coupled electron transport"/>
    <property type="evidence" value="ECO:0007669"/>
    <property type="project" value="InterPro"/>
</dbReference>
<dbReference type="Proteomes" id="UP000307956">
    <property type="component" value="Unassembled WGS sequence"/>
</dbReference>
<keyword evidence="8" id="KW-0560">Oxidoreductase</keyword>
<comment type="caution">
    <text evidence="8">The sequence shown here is derived from an EMBL/GenBank/DDBJ whole genome shotgun (WGS) entry which is preliminary data.</text>
</comment>
<keyword evidence="5" id="KW-0520">NAD</keyword>
<dbReference type="GO" id="GO:0050136">
    <property type="term" value="F:NADH dehydrogenase (quinone) (non-electrogenic) activity"/>
    <property type="evidence" value="ECO:0007669"/>
    <property type="project" value="UniProtKB-UniRule"/>
</dbReference>
<evidence type="ECO:0000256" key="1">
    <source>
        <dbReference type="ARBA" id="ARBA00004127"/>
    </source>
</evidence>
<keyword evidence="5" id="KW-0874">Quinone</keyword>
<proteinExistence type="inferred from homology"/>
<feature type="transmembrane region" description="Helical" evidence="5">
    <location>
        <begin position="160"/>
        <end position="184"/>
    </location>
</feature>
<evidence type="ECO:0000256" key="4">
    <source>
        <dbReference type="ARBA" id="ARBA00023136"/>
    </source>
</evidence>
<feature type="domain" description="NADH:quinone oxidoreductase/Mrp antiporter transmembrane" evidence="7">
    <location>
        <begin position="125"/>
        <end position="428"/>
    </location>
</feature>
<feature type="transmembrane region" description="Helical" evidence="5">
    <location>
        <begin position="467"/>
        <end position="489"/>
    </location>
</feature>
<dbReference type="PRINTS" id="PR01434">
    <property type="entry name" value="NADHDHGNASE5"/>
</dbReference>
<evidence type="ECO:0000259" key="7">
    <source>
        <dbReference type="Pfam" id="PF00361"/>
    </source>
</evidence>
<feature type="transmembrane region" description="Helical" evidence="5">
    <location>
        <begin position="241"/>
        <end position="266"/>
    </location>
</feature>
<feature type="transmembrane region" description="Helical" evidence="5">
    <location>
        <begin position="413"/>
        <end position="433"/>
    </location>
</feature>
<sequence>MNFVVPDFYPAAAEIFVAVMALVIMLAAAFARGVRWLAYALAQITLIGAAFITIFVTMSGEVVHTFSGMFVGDLLGDFLKLLIYFSVAIALLYGRGYLADRKLDRPEFYLLAVLMTLGMMVMVTSNHMLTLYIGLEMMSLALYAMVAFDRDSARSTEAGMKYFVLGALASGLLLYGMSMVYGATGALDFGSIHEALYYQSANKTVLLFGLVFLMAGIAFKLGVVPFHMWVPDVYQGAPTAVTLLIATAPKLAAFAMAVRLLVFGLFELVEQWQAMLMFLAVLSIILGNLAAIAQSNIKRMLAYSGISHMGFMLLGLLAGVVDGDRHYAFGAYSSAMFYAVSYVIMSLASFGMVLLLSRAGFEAENVDDFKGLNKRSPWFAAMMMIIMFSMAGIPFFIGFFAKLAVLQSVVAAGHVWLAVLAVMMSVIGAFYYLRVVKVMYFDEPVDTAPIHAPADVRVLLSVNGLSVAALGLAPQGLMYLCGIALLASLV</sequence>
<dbReference type="AlphaFoldDB" id="A0A4S4ARW3"/>
<keyword evidence="2 5" id="KW-0812">Transmembrane</keyword>
<dbReference type="GO" id="GO:0048038">
    <property type="term" value="F:quinone binding"/>
    <property type="evidence" value="ECO:0007669"/>
    <property type="project" value="UniProtKB-KW"/>
</dbReference>
<keyword evidence="5" id="KW-0813">Transport</keyword>
<comment type="subunit">
    <text evidence="5">NDH-1 is composed of 14 different subunits. Subunits NuoA, H, J, K, L, M, N constitute the membrane sector of the complex.</text>
</comment>
<dbReference type="GO" id="GO:0012505">
    <property type="term" value="C:endomembrane system"/>
    <property type="evidence" value="ECO:0007669"/>
    <property type="project" value="UniProtKB-SubCell"/>
</dbReference>
<keyword evidence="3 5" id="KW-1133">Transmembrane helix</keyword>
<organism evidence="8 9">
    <name type="scientific">Pseudothauera rhizosphaerae</name>
    <dbReference type="NCBI Taxonomy" id="2565932"/>
    <lineage>
        <taxon>Bacteria</taxon>
        <taxon>Pseudomonadati</taxon>
        <taxon>Pseudomonadota</taxon>
        <taxon>Betaproteobacteria</taxon>
        <taxon>Rhodocyclales</taxon>
        <taxon>Zoogloeaceae</taxon>
        <taxon>Pseudothauera</taxon>
    </lineage>
</organism>
<evidence type="ECO:0000313" key="9">
    <source>
        <dbReference type="Proteomes" id="UP000307956"/>
    </source>
</evidence>
<feature type="transmembrane region" description="Helical" evidence="5">
    <location>
        <begin position="378"/>
        <end position="401"/>
    </location>
</feature>
<dbReference type="PANTHER" id="PTHR22773">
    <property type="entry name" value="NADH DEHYDROGENASE"/>
    <property type="match status" value="1"/>
</dbReference>
<keyword evidence="9" id="KW-1185">Reference proteome</keyword>
<dbReference type="Pfam" id="PF00361">
    <property type="entry name" value="Proton_antipo_M"/>
    <property type="match status" value="1"/>
</dbReference>
<dbReference type="InterPro" id="IPR010096">
    <property type="entry name" value="NADH-Q_OxRdtase_suN/2"/>
</dbReference>
<feature type="transmembrane region" description="Helical" evidence="5">
    <location>
        <begin position="336"/>
        <end position="357"/>
    </location>
</feature>
<comment type="subcellular location">
    <subcellularLocation>
        <location evidence="5">Cell membrane</location>
        <topology evidence="5">Multi-pass membrane protein</topology>
    </subcellularLocation>
    <subcellularLocation>
        <location evidence="1">Endomembrane system</location>
        <topology evidence="1">Multi-pass membrane protein</topology>
    </subcellularLocation>
    <subcellularLocation>
        <location evidence="6">Membrane</location>
        <topology evidence="6">Multi-pass membrane protein</topology>
    </subcellularLocation>
</comment>
<evidence type="ECO:0000313" key="8">
    <source>
        <dbReference type="EMBL" id="THF62571.1"/>
    </source>
</evidence>
<feature type="transmembrane region" description="Helical" evidence="5">
    <location>
        <begin position="131"/>
        <end position="148"/>
    </location>
</feature>
<keyword evidence="4 5" id="KW-0472">Membrane</keyword>
<keyword evidence="5" id="KW-1003">Cell membrane</keyword>
<dbReference type="InterPro" id="IPR001750">
    <property type="entry name" value="ND/Mrp_TM"/>
</dbReference>
<feature type="transmembrane region" description="Helical" evidence="5">
    <location>
        <begin position="300"/>
        <end position="321"/>
    </location>
</feature>
<evidence type="ECO:0000256" key="5">
    <source>
        <dbReference type="HAMAP-Rule" id="MF_00445"/>
    </source>
</evidence>
<reference evidence="8 9" key="1">
    <citation type="submission" date="2019-04" db="EMBL/GenBank/DDBJ databases">
        <title>Azoarcus rhizosphaerae sp. nov. isolated from rhizosphere of Ficus religiosa.</title>
        <authorList>
            <person name="Lin S.-Y."/>
            <person name="Hameed A."/>
            <person name="Hsu Y.-H."/>
            <person name="Young C.-C."/>
        </authorList>
    </citation>
    <scope>NUCLEOTIDE SEQUENCE [LARGE SCALE GENOMIC DNA]</scope>
    <source>
        <strain evidence="8 9">CC-YHH848</strain>
    </source>
</reference>
<feature type="transmembrane region" description="Helical" evidence="5">
    <location>
        <begin position="272"/>
        <end position="293"/>
    </location>
</feature>
<dbReference type="RefSeq" id="WP_136384125.1">
    <property type="nucleotide sequence ID" value="NZ_SSOD01000004.1"/>
</dbReference>
<gene>
    <name evidence="5 8" type="primary">nuoN</name>
    <name evidence="8" type="ORF">E6O51_06285</name>
</gene>
<feature type="transmembrane region" description="Helical" evidence="5">
    <location>
        <begin position="78"/>
        <end position="96"/>
    </location>
</feature>
<feature type="transmembrane region" description="Helical" evidence="5">
    <location>
        <begin position="37"/>
        <end position="58"/>
    </location>
</feature>
<feature type="transmembrane region" description="Helical" evidence="5">
    <location>
        <begin position="12"/>
        <end position="30"/>
    </location>
</feature>
<name>A0A4S4ARW3_9RHOO</name>
<keyword evidence="5" id="KW-1278">Translocase</keyword>
<dbReference type="EC" id="7.1.1.-" evidence="5"/>
<dbReference type="NCBIfam" id="TIGR01770">
    <property type="entry name" value="NDH_I_N"/>
    <property type="match status" value="1"/>
</dbReference>
<dbReference type="GO" id="GO:0005886">
    <property type="term" value="C:plasma membrane"/>
    <property type="evidence" value="ECO:0007669"/>
    <property type="project" value="UniProtKB-SubCell"/>
</dbReference>